<protein>
    <submittedName>
        <fullName evidence="1">DUF4270 domain-containing protein</fullName>
    </submittedName>
</protein>
<dbReference type="AlphaFoldDB" id="A0A4R0NQH1"/>
<dbReference type="Proteomes" id="UP000293347">
    <property type="component" value="Unassembled WGS sequence"/>
</dbReference>
<evidence type="ECO:0000313" key="1">
    <source>
        <dbReference type="EMBL" id="TCD03291.1"/>
    </source>
</evidence>
<dbReference type="PROSITE" id="PS51257">
    <property type="entry name" value="PROKAR_LIPOPROTEIN"/>
    <property type="match status" value="1"/>
</dbReference>
<gene>
    <name evidence="1" type="ORF">EZ437_04785</name>
</gene>
<dbReference type="EMBL" id="SJSL01000001">
    <property type="protein sequence ID" value="TCD03291.1"/>
    <property type="molecule type" value="Genomic_DNA"/>
</dbReference>
<reference evidence="1 2" key="1">
    <citation type="submission" date="2019-02" db="EMBL/GenBank/DDBJ databases">
        <title>Pedobacter sp. RP-1-14 sp. nov., isolated from Arctic soil.</title>
        <authorList>
            <person name="Dahal R.H."/>
        </authorList>
    </citation>
    <scope>NUCLEOTIDE SEQUENCE [LARGE SCALE GENOMIC DNA]</scope>
    <source>
        <strain evidence="1 2">RP-1-14</strain>
    </source>
</reference>
<keyword evidence="2" id="KW-1185">Reference proteome</keyword>
<dbReference type="Pfam" id="PF14092">
    <property type="entry name" value="DUF4270"/>
    <property type="match status" value="1"/>
</dbReference>
<name>A0A4R0NQH1_9SPHI</name>
<sequence length="481" mass="51788">MKFIKQDLLTLLIGLFLFASCKSSNSIGITPDPDLVIKGALDTVLVESKTVPEEIKSTLGFPRHPLGYINGDPIFGNTEASLAMSVTLPAGGYGFGISPVVDSAVLLLPYSTQFYGDTTSSIYSFNVHQLKNDLSLEKSFLSNKVWPVETDVLGTFTGKIMPKTPVKVFDIVTGKTDTIVTLPPHLRIKLSNDFIKNNIIDLDSATRSKNGKFAAAFKGLHVSVNKTNSTGKGGIMFFDFTGANANVQIYYKKQNAAATTEKDTIAVSFPIASTTGPIAATVLHDYTGTPVKTQLDAPNPATPYNVTYLQALGGVRNKISFPSLSKFIERVKGGNARAKIVINKAELVVNLSNGTDVAPFTAAPRLALYRLDIAGQRANIPDNDVPTQTSGDPYRYAGSELAFGGFYETANKRYVFTVTSYLQDLVDGKTEDYGTYLAASSLTEFNLSPAVSSAARSVINTKSPSTGNKGIELKIYYTLVN</sequence>
<proteinExistence type="predicted"/>
<evidence type="ECO:0000313" key="2">
    <source>
        <dbReference type="Proteomes" id="UP000293347"/>
    </source>
</evidence>
<accession>A0A4R0NQH1</accession>
<organism evidence="1 2">
    <name type="scientific">Pedobacter psychroterrae</name>
    <dbReference type="NCBI Taxonomy" id="2530453"/>
    <lineage>
        <taxon>Bacteria</taxon>
        <taxon>Pseudomonadati</taxon>
        <taxon>Bacteroidota</taxon>
        <taxon>Sphingobacteriia</taxon>
        <taxon>Sphingobacteriales</taxon>
        <taxon>Sphingobacteriaceae</taxon>
        <taxon>Pedobacter</taxon>
    </lineage>
</organism>
<dbReference type="RefSeq" id="WP_131593759.1">
    <property type="nucleotide sequence ID" value="NZ_SJSL01000001.1"/>
</dbReference>
<comment type="caution">
    <text evidence="1">The sequence shown here is derived from an EMBL/GenBank/DDBJ whole genome shotgun (WGS) entry which is preliminary data.</text>
</comment>
<dbReference type="InterPro" id="IPR025366">
    <property type="entry name" value="DUF4270"/>
</dbReference>
<dbReference type="OrthoDB" id="1466062at2"/>